<keyword evidence="2 6" id="KW-0238">DNA-binding</keyword>
<feature type="region of interest" description="Disordered" evidence="4">
    <location>
        <begin position="310"/>
        <end position="339"/>
    </location>
</feature>
<dbReference type="PROSITE" id="PS50932">
    <property type="entry name" value="HTH_LACI_2"/>
    <property type="match status" value="1"/>
</dbReference>
<name>A0ABS4XEY2_9MICC</name>
<gene>
    <name evidence="6" type="ORF">JOF47_002531</name>
</gene>
<proteinExistence type="predicted"/>
<keyword evidence="7" id="KW-1185">Reference proteome</keyword>
<evidence type="ECO:0000256" key="2">
    <source>
        <dbReference type="ARBA" id="ARBA00023125"/>
    </source>
</evidence>
<dbReference type="Proteomes" id="UP001296993">
    <property type="component" value="Unassembled WGS sequence"/>
</dbReference>
<dbReference type="PANTHER" id="PTHR30146:SF109">
    <property type="entry name" value="HTH-TYPE TRANSCRIPTIONAL REGULATOR GALS"/>
    <property type="match status" value="1"/>
</dbReference>
<dbReference type="EMBL" id="JAGIOF010000001">
    <property type="protein sequence ID" value="MBP2387020.1"/>
    <property type="molecule type" value="Genomic_DNA"/>
</dbReference>
<comment type="caution">
    <text evidence="6">The sequence shown here is derived from an EMBL/GenBank/DDBJ whole genome shotgun (WGS) entry which is preliminary data.</text>
</comment>
<dbReference type="SUPFAM" id="SSF53822">
    <property type="entry name" value="Periplasmic binding protein-like I"/>
    <property type="match status" value="1"/>
</dbReference>
<dbReference type="PANTHER" id="PTHR30146">
    <property type="entry name" value="LACI-RELATED TRANSCRIPTIONAL REPRESSOR"/>
    <property type="match status" value="1"/>
</dbReference>
<sequence>MNQKPSRAPSMRDVAQLAGVSAQTVSRVLSDHPNVQPATRQSVKEAARSLGYRRNATARALVTGRSNMIGVITLSTSSYSRMTLIVGIEREAAARGYSVTFVSITNLSARSLEEGLSRLVAQGVDGIITAIPLQDSTAEVDNLLQEVPSVAIDSPLPAGEQAVTFDQAQAARLAVEHLISCGHTNIWHVAGPKDWIESETRIAGWRDALKAANLPVPPELFGDWSAESGYRSGLILGRMPEVTAVFVASDEMAFGLIAAVKELGRRVPEDISVVGIDDIELAPYCAPPLTTVRQPLEEIGRQAVRQLDGELSEHGDTPGSSQTGPIVPELILRSSTAKR</sequence>
<dbReference type="GO" id="GO:0003677">
    <property type="term" value="F:DNA binding"/>
    <property type="evidence" value="ECO:0007669"/>
    <property type="project" value="UniProtKB-KW"/>
</dbReference>
<evidence type="ECO:0000256" key="3">
    <source>
        <dbReference type="ARBA" id="ARBA00023163"/>
    </source>
</evidence>
<keyword evidence="1" id="KW-0805">Transcription regulation</keyword>
<dbReference type="CDD" id="cd01574">
    <property type="entry name" value="PBP1_LacI"/>
    <property type="match status" value="1"/>
</dbReference>
<dbReference type="CDD" id="cd01392">
    <property type="entry name" value="HTH_LacI"/>
    <property type="match status" value="1"/>
</dbReference>
<organism evidence="6 7">
    <name type="scientific">Paeniglutamicibacter kerguelensis</name>
    <dbReference type="NCBI Taxonomy" id="254788"/>
    <lineage>
        <taxon>Bacteria</taxon>
        <taxon>Bacillati</taxon>
        <taxon>Actinomycetota</taxon>
        <taxon>Actinomycetes</taxon>
        <taxon>Micrococcales</taxon>
        <taxon>Micrococcaceae</taxon>
        <taxon>Paeniglutamicibacter</taxon>
    </lineage>
</organism>
<evidence type="ECO:0000256" key="4">
    <source>
        <dbReference type="SAM" id="MobiDB-lite"/>
    </source>
</evidence>
<dbReference type="Gene3D" id="1.10.260.40">
    <property type="entry name" value="lambda repressor-like DNA-binding domains"/>
    <property type="match status" value="1"/>
</dbReference>
<dbReference type="SUPFAM" id="SSF47413">
    <property type="entry name" value="lambda repressor-like DNA-binding domains"/>
    <property type="match status" value="1"/>
</dbReference>
<evidence type="ECO:0000259" key="5">
    <source>
        <dbReference type="PROSITE" id="PS50932"/>
    </source>
</evidence>
<accession>A0ABS4XEY2</accession>
<evidence type="ECO:0000313" key="6">
    <source>
        <dbReference type="EMBL" id="MBP2387020.1"/>
    </source>
</evidence>
<dbReference type="Pfam" id="PF00356">
    <property type="entry name" value="LacI"/>
    <property type="match status" value="1"/>
</dbReference>
<dbReference type="InterPro" id="IPR010982">
    <property type="entry name" value="Lambda_DNA-bd_dom_sf"/>
</dbReference>
<dbReference type="Gene3D" id="3.40.50.2300">
    <property type="match status" value="2"/>
</dbReference>
<dbReference type="InterPro" id="IPR046335">
    <property type="entry name" value="LacI/GalR-like_sensor"/>
</dbReference>
<dbReference type="InterPro" id="IPR028082">
    <property type="entry name" value="Peripla_BP_I"/>
</dbReference>
<evidence type="ECO:0000256" key="1">
    <source>
        <dbReference type="ARBA" id="ARBA00023015"/>
    </source>
</evidence>
<dbReference type="RefSeq" id="WP_209998768.1">
    <property type="nucleotide sequence ID" value="NZ_BAAAJY010000005.1"/>
</dbReference>
<dbReference type="InterPro" id="IPR000843">
    <property type="entry name" value="HTH_LacI"/>
</dbReference>
<dbReference type="Pfam" id="PF13377">
    <property type="entry name" value="Peripla_BP_3"/>
    <property type="match status" value="1"/>
</dbReference>
<protein>
    <submittedName>
        <fullName evidence="6">DNA-binding LacI/PurR family transcriptional regulator</fullName>
    </submittedName>
</protein>
<keyword evidence="3" id="KW-0804">Transcription</keyword>
<dbReference type="SMART" id="SM00354">
    <property type="entry name" value="HTH_LACI"/>
    <property type="match status" value="1"/>
</dbReference>
<evidence type="ECO:0000313" key="7">
    <source>
        <dbReference type="Proteomes" id="UP001296993"/>
    </source>
</evidence>
<feature type="domain" description="HTH lacI-type" evidence="5">
    <location>
        <begin position="9"/>
        <end position="63"/>
    </location>
</feature>
<dbReference type="PROSITE" id="PS00356">
    <property type="entry name" value="HTH_LACI_1"/>
    <property type="match status" value="1"/>
</dbReference>
<reference evidence="6 7" key="1">
    <citation type="submission" date="2021-03" db="EMBL/GenBank/DDBJ databases">
        <title>Sequencing the genomes of 1000 actinobacteria strains.</title>
        <authorList>
            <person name="Klenk H.-P."/>
        </authorList>
    </citation>
    <scope>NUCLEOTIDE SEQUENCE [LARGE SCALE GENOMIC DNA]</scope>
    <source>
        <strain evidence="6 7">DSM 15797</strain>
    </source>
</reference>